<evidence type="ECO:0000256" key="6">
    <source>
        <dbReference type="ARBA" id="ARBA00022705"/>
    </source>
</evidence>
<evidence type="ECO:0000256" key="4">
    <source>
        <dbReference type="ARBA" id="ARBA00022679"/>
    </source>
</evidence>
<evidence type="ECO:0000259" key="17">
    <source>
        <dbReference type="SMART" id="SM00475"/>
    </source>
</evidence>
<keyword evidence="13 16" id="KW-0234">DNA repair</keyword>
<dbReference type="Gene3D" id="1.10.150.20">
    <property type="entry name" value="5' to 3' exonuclease, C-terminal subdomain"/>
    <property type="match status" value="2"/>
</dbReference>
<keyword evidence="9 16" id="KW-0378">Hydrolase</keyword>
<dbReference type="GO" id="GO:0003677">
    <property type="term" value="F:DNA binding"/>
    <property type="evidence" value="ECO:0007669"/>
    <property type="project" value="UniProtKB-UniRule"/>
</dbReference>
<dbReference type="Pfam" id="PF02739">
    <property type="entry name" value="5_3_exonuc_N"/>
    <property type="match status" value="1"/>
</dbReference>
<dbReference type="InterPro" id="IPR002298">
    <property type="entry name" value="DNA_polymerase_A"/>
</dbReference>
<sequence>MAQGAALQEDFMAEKLLAIDGNSLVFRAYWALPTTMQDKDGRPTNAVYGFFTMLFRVVEEYQPTHIAVAFDRKEKTFRHEKYAEYKAGRRKTPEELLDQIPMLQDALSKVGIHYAEQAGYEADDIIGALSKEAESANMETYIFTADKDQLQLIDGHVNVVLTKKGVSETKLMTRETLFEEMGITPAQITDLKALMGDASDNIPGIAGIGEKTALKLLHDYPTIEELYEHIDDLPKNKLHEKLVNGKESAFLSKDLATIEVDMPLKEDVASFSFAGFDMDGLRSMSEKYRFNSFLKRFDLKREEEKTVVQKTVAPTELGFLDDVFEFALLVDAGAGVRLAVDGETEYLIPLKLTLLDEGYDLNDVLKALKPYMQDKKVIAHDVKKLMHEWGGDFFNEFYDVMLGAWVLYPAHAKYDMASIMKRADLQENAADLFVLSQRQRDEIERNELEEVMYHIEEPLLRVLYGMEQEGVRVNDDELKRLGEEYNQKIEELSSKIYGLAGEEFNISSTKQLAEILFEKLKLPVVKKTKTGYSTDVEVLEKLEQKHEIIPYIMEYRSLTKLKGTYVDGLRALIRNGMIHTTFLQTATATGRLSSVEPNLQNIPIKSAMANDIRSVFVAPEGYQIVSADYSQIELRILAAIADDKHLRDAFLKGQDIHARTAAEVLGKDIEDITPAERASAKAVNFGIVYGISDYGLAHNLGISRKQAADYIARYFEEFGGVRKYMDEIIAQAHEDGFVRTICGRIRYIPELSSGNYNIRSFGERAALNTPIQGSAADIIKIAMNRVAEQLKEKQYDAKFILQVHDELILYAKDEQCGEIKEMLRECMENAVKLSVPLRVNVAQGKTWAQAK</sequence>
<comment type="caution">
    <text evidence="19">The sequence shown here is derived from an EMBL/GenBank/DDBJ whole genome shotgun (WGS) entry which is preliminary data.</text>
</comment>
<dbReference type="FunFam" id="1.10.150.20:FF:000003">
    <property type="entry name" value="DNA polymerase I"/>
    <property type="match status" value="1"/>
</dbReference>
<dbReference type="PANTHER" id="PTHR10133:SF27">
    <property type="entry name" value="DNA POLYMERASE NU"/>
    <property type="match status" value="1"/>
</dbReference>
<dbReference type="Proteomes" id="UP000034076">
    <property type="component" value="Unassembled WGS sequence"/>
</dbReference>
<evidence type="ECO:0000256" key="12">
    <source>
        <dbReference type="ARBA" id="ARBA00023125"/>
    </source>
</evidence>
<dbReference type="Gene3D" id="3.30.420.10">
    <property type="entry name" value="Ribonuclease H-like superfamily/Ribonuclease H"/>
    <property type="match status" value="1"/>
</dbReference>
<dbReference type="GO" id="GO:0006261">
    <property type="term" value="P:DNA-templated DNA replication"/>
    <property type="evidence" value="ECO:0007669"/>
    <property type="project" value="UniProtKB-UniRule"/>
</dbReference>
<dbReference type="NCBIfam" id="TIGR00593">
    <property type="entry name" value="pola"/>
    <property type="match status" value="1"/>
</dbReference>
<evidence type="ECO:0000256" key="9">
    <source>
        <dbReference type="ARBA" id="ARBA00022801"/>
    </source>
</evidence>
<evidence type="ECO:0000256" key="3">
    <source>
        <dbReference type="ARBA" id="ARBA00020311"/>
    </source>
</evidence>
<dbReference type="STRING" id="270498.CHK_0287"/>
<evidence type="ECO:0000256" key="7">
    <source>
        <dbReference type="ARBA" id="ARBA00022722"/>
    </source>
</evidence>
<evidence type="ECO:0000256" key="1">
    <source>
        <dbReference type="ARBA" id="ARBA00007705"/>
    </source>
</evidence>
<dbReference type="Pfam" id="PF01367">
    <property type="entry name" value="5_3_exonuc"/>
    <property type="match status" value="1"/>
</dbReference>
<dbReference type="InterPro" id="IPR020045">
    <property type="entry name" value="DNA_polI_H3TH"/>
</dbReference>
<dbReference type="InterPro" id="IPR008918">
    <property type="entry name" value="HhH2"/>
</dbReference>
<evidence type="ECO:0000256" key="11">
    <source>
        <dbReference type="ARBA" id="ARBA00022932"/>
    </source>
</evidence>
<dbReference type="CDD" id="cd09859">
    <property type="entry name" value="PIN_53EXO"/>
    <property type="match status" value="1"/>
</dbReference>
<keyword evidence="5 16" id="KW-0548">Nucleotidyltransferase</keyword>
<evidence type="ECO:0000313" key="19">
    <source>
        <dbReference type="EMBL" id="KKI52179.1"/>
    </source>
</evidence>
<evidence type="ECO:0000313" key="20">
    <source>
        <dbReference type="Proteomes" id="UP000034076"/>
    </source>
</evidence>
<dbReference type="Gene3D" id="3.40.50.1010">
    <property type="entry name" value="5'-nuclease"/>
    <property type="match status" value="1"/>
</dbReference>
<dbReference type="FunFam" id="3.40.50.1010:FF:000001">
    <property type="entry name" value="DNA polymerase I"/>
    <property type="match status" value="1"/>
</dbReference>
<comment type="subunit">
    <text evidence="16">Single-chain monomer with multiple functions.</text>
</comment>
<organism evidence="19 20">
    <name type="scientific">Christensenella hongkongensis</name>
    <dbReference type="NCBI Taxonomy" id="270498"/>
    <lineage>
        <taxon>Bacteria</taxon>
        <taxon>Bacillati</taxon>
        <taxon>Bacillota</taxon>
        <taxon>Clostridia</taxon>
        <taxon>Christensenellales</taxon>
        <taxon>Christensenellaceae</taxon>
        <taxon>Christensenella</taxon>
    </lineage>
</organism>
<proteinExistence type="inferred from homology"/>
<dbReference type="SUPFAM" id="SSF56672">
    <property type="entry name" value="DNA/RNA polymerases"/>
    <property type="match status" value="1"/>
</dbReference>
<dbReference type="InterPro" id="IPR029060">
    <property type="entry name" value="PIN-like_dom_sf"/>
</dbReference>
<dbReference type="PATRIC" id="fig|270498.16.peg.2895"/>
<dbReference type="Gene3D" id="1.20.1060.10">
    <property type="entry name" value="Taq DNA Polymerase, Chain T, domain 4"/>
    <property type="match status" value="1"/>
</dbReference>
<keyword evidence="12 16" id="KW-0238">DNA-binding</keyword>
<evidence type="ECO:0000256" key="16">
    <source>
        <dbReference type="RuleBase" id="RU004460"/>
    </source>
</evidence>
<dbReference type="FunFam" id="1.20.1060.10:FF:000001">
    <property type="entry name" value="DNA polymerase I"/>
    <property type="match status" value="1"/>
</dbReference>
<keyword evidence="6 16" id="KW-0235">DNA replication</keyword>
<gene>
    <name evidence="16" type="primary">polA</name>
    <name evidence="19" type="ORF">CHK_0287</name>
</gene>
<evidence type="ECO:0000256" key="5">
    <source>
        <dbReference type="ARBA" id="ARBA00022695"/>
    </source>
</evidence>
<dbReference type="InterPro" id="IPR020046">
    <property type="entry name" value="5-3_exonucl_a-hlix_arch_N"/>
</dbReference>
<dbReference type="InterPro" id="IPR012337">
    <property type="entry name" value="RNaseH-like_sf"/>
</dbReference>
<dbReference type="SUPFAM" id="SSF53098">
    <property type="entry name" value="Ribonuclease H-like"/>
    <property type="match status" value="1"/>
</dbReference>
<keyword evidence="10 16" id="KW-0269">Exonuclease</keyword>
<dbReference type="PRINTS" id="PR00868">
    <property type="entry name" value="DNAPOLI"/>
</dbReference>
<evidence type="ECO:0000256" key="13">
    <source>
        <dbReference type="ARBA" id="ARBA00023204"/>
    </source>
</evidence>
<dbReference type="CDD" id="cd09898">
    <property type="entry name" value="H3TH_53EXO"/>
    <property type="match status" value="1"/>
</dbReference>
<dbReference type="EMBL" id="LAYJ01000033">
    <property type="protein sequence ID" value="KKI52179.1"/>
    <property type="molecule type" value="Genomic_DNA"/>
</dbReference>
<keyword evidence="8 16" id="KW-0227">DNA damage</keyword>
<evidence type="ECO:0000256" key="15">
    <source>
        <dbReference type="NCBIfam" id="TIGR00593"/>
    </source>
</evidence>
<evidence type="ECO:0000259" key="18">
    <source>
        <dbReference type="SMART" id="SM00482"/>
    </source>
</evidence>
<dbReference type="FunFam" id="1.10.150.20:FF:000002">
    <property type="entry name" value="DNA polymerase I"/>
    <property type="match status" value="1"/>
</dbReference>
<feature type="domain" description="5'-3' exonuclease" evidence="17">
    <location>
        <begin position="14"/>
        <end position="274"/>
    </location>
</feature>
<dbReference type="SUPFAM" id="SSF88723">
    <property type="entry name" value="PIN domain-like"/>
    <property type="match status" value="1"/>
</dbReference>
<comment type="catalytic activity">
    <reaction evidence="14 16">
        <text>DNA(n) + a 2'-deoxyribonucleoside 5'-triphosphate = DNA(n+1) + diphosphate</text>
        <dbReference type="Rhea" id="RHEA:22508"/>
        <dbReference type="Rhea" id="RHEA-COMP:17339"/>
        <dbReference type="Rhea" id="RHEA-COMP:17340"/>
        <dbReference type="ChEBI" id="CHEBI:33019"/>
        <dbReference type="ChEBI" id="CHEBI:61560"/>
        <dbReference type="ChEBI" id="CHEBI:173112"/>
        <dbReference type="EC" id="2.7.7.7"/>
    </reaction>
</comment>
<feature type="domain" description="DNA-directed DNA polymerase family A palm" evidence="18">
    <location>
        <begin position="609"/>
        <end position="815"/>
    </location>
</feature>
<keyword evidence="11 16" id="KW-0239">DNA-directed DNA polymerase</keyword>
<dbReference type="CDD" id="cd08637">
    <property type="entry name" value="DNA_pol_A_pol_I_C"/>
    <property type="match status" value="1"/>
</dbReference>
<dbReference type="SMART" id="SM00482">
    <property type="entry name" value="POLAc"/>
    <property type="match status" value="1"/>
</dbReference>
<dbReference type="PROSITE" id="PS00447">
    <property type="entry name" value="DNA_POLYMERASE_A"/>
    <property type="match status" value="1"/>
</dbReference>
<dbReference type="InterPro" id="IPR001098">
    <property type="entry name" value="DNA-dir_DNA_pol_A_palm_dom"/>
</dbReference>
<dbReference type="InterPro" id="IPR019760">
    <property type="entry name" value="DNA-dir_DNA_pol_A_CS"/>
</dbReference>
<dbReference type="InterPro" id="IPR043502">
    <property type="entry name" value="DNA/RNA_pol_sf"/>
</dbReference>
<reference evidence="19 20" key="1">
    <citation type="submission" date="2015-04" db="EMBL/GenBank/DDBJ databases">
        <title>Draft genome sequence of bacteremic isolate Catabacter hongkongensis type strain HKU16T.</title>
        <authorList>
            <person name="Lau S.K."/>
            <person name="Teng J.L."/>
            <person name="Huang Y."/>
            <person name="Curreem S.O."/>
            <person name="Tsui S.K."/>
            <person name="Woo P.C."/>
        </authorList>
    </citation>
    <scope>NUCLEOTIDE SEQUENCE [LARGE SCALE GENOMIC DNA]</scope>
    <source>
        <strain evidence="19 20">HKU16</strain>
    </source>
</reference>
<accession>A0A0M2NI17</accession>
<dbReference type="GO" id="GO:0003887">
    <property type="term" value="F:DNA-directed DNA polymerase activity"/>
    <property type="evidence" value="ECO:0007669"/>
    <property type="project" value="UniProtKB-UniRule"/>
</dbReference>
<dbReference type="Pfam" id="PF00476">
    <property type="entry name" value="DNA_pol_A"/>
    <property type="match status" value="1"/>
</dbReference>
<evidence type="ECO:0000256" key="14">
    <source>
        <dbReference type="ARBA" id="ARBA00049244"/>
    </source>
</evidence>
<comment type="function">
    <text evidence="16">In addition to polymerase activity, this DNA polymerase exhibits 5'-3' exonuclease activity.</text>
</comment>
<keyword evidence="20" id="KW-1185">Reference proteome</keyword>
<dbReference type="AlphaFoldDB" id="A0A0M2NI17"/>
<dbReference type="SMART" id="SM00279">
    <property type="entry name" value="HhH2"/>
    <property type="match status" value="1"/>
</dbReference>
<name>A0A0M2NI17_9FIRM</name>
<evidence type="ECO:0000256" key="10">
    <source>
        <dbReference type="ARBA" id="ARBA00022839"/>
    </source>
</evidence>
<protein>
    <recommendedName>
        <fullName evidence="3 15">DNA polymerase I</fullName>
        <ecNumber evidence="2 15">2.7.7.7</ecNumber>
    </recommendedName>
</protein>
<dbReference type="Gene3D" id="3.30.70.370">
    <property type="match status" value="1"/>
</dbReference>
<dbReference type="InterPro" id="IPR002421">
    <property type="entry name" value="5-3_exonuclease"/>
</dbReference>
<evidence type="ECO:0000256" key="2">
    <source>
        <dbReference type="ARBA" id="ARBA00012417"/>
    </source>
</evidence>
<dbReference type="SUPFAM" id="SSF47807">
    <property type="entry name" value="5' to 3' exonuclease, C-terminal subdomain"/>
    <property type="match status" value="1"/>
</dbReference>
<keyword evidence="4 16" id="KW-0808">Transferase</keyword>
<evidence type="ECO:0000256" key="8">
    <source>
        <dbReference type="ARBA" id="ARBA00022763"/>
    </source>
</evidence>
<dbReference type="NCBIfam" id="NF011547">
    <property type="entry name" value="PRK14976.1-4"/>
    <property type="match status" value="1"/>
</dbReference>
<keyword evidence="7" id="KW-0540">Nuclease</keyword>
<comment type="similarity">
    <text evidence="1 16">Belongs to the DNA polymerase type-A family.</text>
</comment>
<dbReference type="SMART" id="SM00475">
    <property type="entry name" value="53EXOc"/>
    <property type="match status" value="1"/>
</dbReference>
<dbReference type="EC" id="2.7.7.7" evidence="2 15"/>
<dbReference type="InterPro" id="IPR036279">
    <property type="entry name" value="5-3_exonuclease_C_sf"/>
</dbReference>
<dbReference type="GO" id="GO:0006302">
    <property type="term" value="P:double-strand break repair"/>
    <property type="evidence" value="ECO:0007669"/>
    <property type="project" value="TreeGrafter"/>
</dbReference>
<dbReference type="InterPro" id="IPR018320">
    <property type="entry name" value="DNA_polymerase_1"/>
</dbReference>
<dbReference type="GO" id="GO:0008409">
    <property type="term" value="F:5'-3' exonuclease activity"/>
    <property type="evidence" value="ECO:0007669"/>
    <property type="project" value="UniProtKB-UniRule"/>
</dbReference>
<dbReference type="InterPro" id="IPR036397">
    <property type="entry name" value="RNaseH_sf"/>
</dbReference>
<dbReference type="PANTHER" id="PTHR10133">
    <property type="entry name" value="DNA POLYMERASE I"/>
    <property type="match status" value="1"/>
</dbReference>